<evidence type="ECO:0000256" key="3">
    <source>
        <dbReference type="ARBA" id="ARBA00022677"/>
    </source>
</evidence>
<keyword evidence="11" id="KW-1185">Reference proteome</keyword>
<evidence type="ECO:0000256" key="2">
    <source>
        <dbReference type="ARBA" id="ARBA00010858"/>
    </source>
</evidence>
<dbReference type="AlphaFoldDB" id="W9RIA7"/>
<dbReference type="eggNOG" id="ENOG502S1R0">
    <property type="taxonomic scope" value="Eukaryota"/>
</dbReference>
<reference evidence="11" key="1">
    <citation type="submission" date="2013-01" db="EMBL/GenBank/DDBJ databases">
        <title>Draft Genome Sequence of a Mulberry Tree, Morus notabilis C.K. Schneid.</title>
        <authorList>
            <person name="He N."/>
            <person name="Zhao S."/>
        </authorList>
    </citation>
    <scope>NUCLEOTIDE SEQUENCE</scope>
</reference>
<keyword evidence="3 7" id="KW-0551">Lipid droplet</keyword>
<dbReference type="EMBL" id="KE345081">
    <property type="protein sequence ID" value="EXB93563.1"/>
    <property type="molecule type" value="Genomic_DNA"/>
</dbReference>
<dbReference type="GO" id="GO:0019915">
    <property type="term" value="P:lipid storage"/>
    <property type="evidence" value="ECO:0007669"/>
    <property type="project" value="TreeGrafter"/>
</dbReference>
<evidence type="ECO:0000256" key="9">
    <source>
        <dbReference type="SAM" id="Phobius"/>
    </source>
</evidence>
<evidence type="ECO:0000256" key="7">
    <source>
        <dbReference type="RuleBase" id="RU000540"/>
    </source>
</evidence>
<keyword evidence="4 9" id="KW-0812">Transmembrane</keyword>
<dbReference type="OrthoDB" id="1929188at2759"/>
<dbReference type="PANTHER" id="PTHR33203:SF44">
    <property type="entry name" value="OLEOSIN 20.3 KDA"/>
    <property type="match status" value="1"/>
</dbReference>
<feature type="transmembrane region" description="Helical" evidence="9">
    <location>
        <begin position="76"/>
        <end position="109"/>
    </location>
</feature>
<accession>W9RIA7</accession>
<proteinExistence type="inferred from homology"/>
<dbReference type="GO" id="GO:0012511">
    <property type="term" value="C:monolayer-surrounded lipid storage body"/>
    <property type="evidence" value="ECO:0007669"/>
    <property type="project" value="InterPro"/>
</dbReference>
<sequence>MADYQRTQQQQQQQRPTSEAIRGLLPEKGPSTQQIIAVVTLLPLGGFLLLLSGLTFFASLIGLFVSTPVFVIFSPVIVPAAFAIFMAVAGFLTSGAFGITGLSSLTWLANFVRGLRRKLPEQAEQAKRRVQDTAGYMGQKTRETGQTVQTKAQEAVRGEEGGKAQEGKKT</sequence>
<dbReference type="GO" id="GO:0010344">
    <property type="term" value="P:seed oilbody biogenesis"/>
    <property type="evidence" value="ECO:0007669"/>
    <property type="project" value="TreeGrafter"/>
</dbReference>
<evidence type="ECO:0000256" key="8">
    <source>
        <dbReference type="SAM" id="MobiDB-lite"/>
    </source>
</evidence>
<feature type="compositionally biased region" description="Basic and acidic residues" evidence="8">
    <location>
        <begin position="154"/>
        <end position="170"/>
    </location>
</feature>
<keyword evidence="5 9" id="KW-1133">Transmembrane helix</keyword>
<dbReference type="InterPro" id="IPR000136">
    <property type="entry name" value="Oleosin"/>
</dbReference>
<evidence type="ECO:0000256" key="6">
    <source>
        <dbReference type="ARBA" id="ARBA00023136"/>
    </source>
</evidence>
<comment type="function">
    <text evidence="1">May have a structural role to stabilize the lipid body during desiccation of the seed by preventing coalescence of the oil. Probably interacts with both lipid and phospholipid moieties of lipid bodies. May also provide recognition signals for specific lipase anchorage in lipolysis during seedling growth.</text>
</comment>
<evidence type="ECO:0000313" key="11">
    <source>
        <dbReference type="Proteomes" id="UP000030645"/>
    </source>
</evidence>
<evidence type="ECO:0000256" key="5">
    <source>
        <dbReference type="ARBA" id="ARBA00022989"/>
    </source>
</evidence>
<evidence type="ECO:0000256" key="4">
    <source>
        <dbReference type="ARBA" id="ARBA00022692"/>
    </source>
</evidence>
<comment type="subcellular location">
    <subcellularLocation>
        <location evidence="7">Lipid droplet</location>
    </subcellularLocation>
    <subcellularLocation>
        <location evidence="7">Membrane</location>
        <topology evidence="7">Multi-pass membrane protein</topology>
    </subcellularLocation>
</comment>
<protein>
    <recommendedName>
        <fullName evidence="7">Oleosin</fullName>
    </recommendedName>
</protein>
<comment type="similarity">
    <text evidence="2 7">Belongs to the oleosin family.</text>
</comment>
<name>W9RIA7_9ROSA</name>
<dbReference type="KEGG" id="mnt:21397689"/>
<dbReference type="PANTHER" id="PTHR33203">
    <property type="entry name" value="OLEOSIN"/>
    <property type="match status" value="1"/>
</dbReference>
<evidence type="ECO:0000256" key="1">
    <source>
        <dbReference type="ARBA" id="ARBA00002582"/>
    </source>
</evidence>
<dbReference type="PROSITE" id="PS00811">
    <property type="entry name" value="OLEOSINS"/>
    <property type="match status" value="1"/>
</dbReference>
<gene>
    <name evidence="10" type="ORF">L484_014554</name>
</gene>
<dbReference type="Proteomes" id="UP000030645">
    <property type="component" value="Unassembled WGS sequence"/>
</dbReference>
<dbReference type="GO" id="GO:0016020">
    <property type="term" value="C:membrane"/>
    <property type="evidence" value="ECO:0007669"/>
    <property type="project" value="UniProtKB-SubCell"/>
</dbReference>
<dbReference type="STRING" id="981085.W9RIA7"/>
<feature type="transmembrane region" description="Helical" evidence="9">
    <location>
        <begin position="35"/>
        <end position="64"/>
    </location>
</feature>
<keyword evidence="6 9" id="KW-0472">Membrane</keyword>
<dbReference type="GO" id="GO:0050826">
    <property type="term" value="P:response to freezing"/>
    <property type="evidence" value="ECO:0007669"/>
    <property type="project" value="TreeGrafter"/>
</dbReference>
<dbReference type="Pfam" id="PF01277">
    <property type="entry name" value="Oleosin"/>
    <property type="match status" value="1"/>
</dbReference>
<organism evidence="10 11">
    <name type="scientific">Morus notabilis</name>
    <dbReference type="NCBI Taxonomy" id="981085"/>
    <lineage>
        <taxon>Eukaryota</taxon>
        <taxon>Viridiplantae</taxon>
        <taxon>Streptophyta</taxon>
        <taxon>Embryophyta</taxon>
        <taxon>Tracheophyta</taxon>
        <taxon>Spermatophyta</taxon>
        <taxon>Magnoliopsida</taxon>
        <taxon>eudicotyledons</taxon>
        <taxon>Gunneridae</taxon>
        <taxon>Pentapetalae</taxon>
        <taxon>rosids</taxon>
        <taxon>fabids</taxon>
        <taxon>Rosales</taxon>
        <taxon>Moraceae</taxon>
        <taxon>Moreae</taxon>
        <taxon>Morus</taxon>
    </lineage>
</organism>
<feature type="region of interest" description="Disordered" evidence="8">
    <location>
        <begin position="128"/>
        <end position="170"/>
    </location>
</feature>
<evidence type="ECO:0000313" key="10">
    <source>
        <dbReference type="EMBL" id="EXB93563.1"/>
    </source>
</evidence>